<evidence type="ECO:0000256" key="2">
    <source>
        <dbReference type="ARBA" id="ARBA00023163"/>
    </source>
</evidence>
<sequence>MSGMYELRPDGLKHNPSLSSPPPPPTTPAAYLSSFTSGFTYRVLSHPNKNELVFEMGGVDVSFANALRRIMISEVPTVAIETVYIDQNTSITHDEVLSHRLGLIPLMVDPRQFSVTGPGEEDNEQNTLVFNMDVRAPSNADEGASKGRKATGGEDIAREVADK</sequence>
<evidence type="ECO:0000256" key="1">
    <source>
        <dbReference type="ARBA" id="ARBA00022478"/>
    </source>
</evidence>
<keyword evidence="1" id="KW-0240">DNA-directed RNA polymerase</keyword>
<dbReference type="PANTHER" id="PTHR11800:SF13">
    <property type="entry name" value="DNA-DIRECTED RNA POLYMERASES I AND III SUBUNIT RPAC1"/>
    <property type="match status" value="1"/>
</dbReference>
<feature type="compositionally biased region" description="Basic and acidic residues" evidence="3">
    <location>
        <begin position="151"/>
        <end position="163"/>
    </location>
</feature>
<protein>
    <recommendedName>
        <fullName evidence="4">DNA-directed RNA polymerase RpoA/D/Rpb3-type domain-containing protein</fullName>
    </recommendedName>
</protein>
<accession>A0ABQ6N8Y1</accession>
<feature type="region of interest" description="Disordered" evidence="3">
    <location>
        <begin position="136"/>
        <end position="163"/>
    </location>
</feature>
<dbReference type="SUPFAM" id="SSF55257">
    <property type="entry name" value="RBP11-like subunits of RNA polymerase"/>
    <property type="match status" value="1"/>
</dbReference>
<dbReference type="PROSITE" id="PS00446">
    <property type="entry name" value="RNA_POL_D_30KD"/>
    <property type="match status" value="1"/>
</dbReference>
<keyword evidence="2" id="KW-0804">Transcription</keyword>
<feature type="domain" description="DNA-directed RNA polymerase RpoA/D/Rpb3-type" evidence="4">
    <location>
        <begin position="51"/>
        <end position="163"/>
    </location>
</feature>
<dbReference type="InterPro" id="IPR011263">
    <property type="entry name" value="DNA-dir_RNA_pol_RpoA/D/Rpb3"/>
</dbReference>
<comment type="caution">
    <text evidence="5">The sequence shown here is derived from an EMBL/GenBank/DDBJ whole genome shotgun (WGS) entry which is preliminary data.</text>
</comment>
<dbReference type="Pfam" id="PF01193">
    <property type="entry name" value="RNA_pol_L"/>
    <property type="match status" value="1"/>
</dbReference>
<keyword evidence="6" id="KW-1185">Reference proteome</keyword>
<evidence type="ECO:0000313" key="5">
    <source>
        <dbReference type="EMBL" id="GMI42804.1"/>
    </source>
</evidence>
<dbReference type="EMBL" id="BRYB01002311">
    <property type="protein sequence ID" value="GMI42804.1"/>
    <property type="molecule type" value="Genomic_DNA"/>
</dbReference>
<dbReference type="InterPro" id="IPR050518">
    <property type="entry name" value="Rpo3/RPB3_RNA_Pol_subunit"/>
</dbReference>
<evidence type="ECO:0000313" key="6">
    <source>
        <dbReference type="Proteomes" id="UP001165060"/>
    </source>
</evidence>
<evidence type="ECO:0000256" key="3">
    <source>
        <dbReference type="SAM" id="MobiDB-lite"/>
    </source>
</evidence>
<evidence type="ECO:0000259" key="4">
    <source>
        <dbReference type="SMART" id="SM00662"/>
    </source>
</evidence>
<dbReference type="SMART" id="SM00662">
    <property type="entry name" value="RPOLD"/>
    <property type="match status" value="1"/>
</dbReference>
<feature type="region of interest" description="Disordered" evidence="3">
    <location>
        <begin position="1"/>
        <end position="28"/>
    </location>
</feature>
<dbReference type="InterPro" id="IPR036603">
    <property type="entry name" value="RBP11-like"/>
</dbReference>
<reference evidence="5 6" key="1">
    <citation type="journal article" date="2023" name="Commun. Biol.">
        <title>Genome analysis of Parmales, the sister group of diatoms, reveals the evolutionary specialization of diatoms from phago-mixotrophs to photoautotrophs.</title>
        <authorList>
            <person name="Ban H."/>
            <person name="Sato S."/>
            <person name="Yoshikawa S."/>
            <person name="Yamada K."/>
            <person name="Nakamura Y."/>
            <person name="Ichinomiya M."/>
            <person name="Sato N."/>
            <person name="Blanc-Mathieu R."/>
            <person name="Endo H."/>
            <person name="Kuwata A."/>
            <person name="Ogata H."/>
        </authorList>
    </citation>
    <scope>NUCLEOTIDE SEQUENCE [LARGE SCALE GENOMIC DNA]</scope>
</reference>
<dbReference type="InterPro" id="IPR036643">
    <property type="entry name" value="RNApol_insert_sf"/>
</dbReference>
<dbReference type="SUPFAM" id="SSF56553">
    <property type="entry name" value="Insert subdomain of RNA polymerase alpha subunit"/>
    <property type="match status" value="1"/>
</dbReference>
<proteinExistence type="predicted"/>
<dbReference type="Proteomes" id="UP001165060">
    <property type="component" value="Unassembled WGS sequence"/>
</dbReference>
<dbReference type="PANTHER" id="PTHR11800">
    <property type="entry name" value="DNA-DIRECTED RNA POLYMERASE"/>
    <property type="match status" value="1"/>
</dbReference>
<gene>
    <name evidence="5" type="ORF">TeGR_g4264</name>
</gene>
<dbReference type="InterPro" id="IPR001514">
    <property type="entry name" value="DNA-dir_RNA_pol_30-40kDasu_CS"/>
</dbReference>
<name>A0ABQ6N8Y1_9STRA</name>
<organism evidence="5 6">
    <name type="scientific">Tetraparma gracilis</name>
    <dbReference type="NCBI Taxonomy" id="2962635"/>
    <lineage>
        <taxon>Eukaryota</taxon>
        <taxon>Sar</taxon>
        <taxon>Stramenopiles</taxon>
        <taxon>Ochrophyta</taxon>
        <taxon>Bolidophyceae</taxon>
        <taxon>Parmales</taxon>
        <taxon>Triparmaceae</taxon>
        <taxon>Tetraparma</taxon>
    </lineage>
</organism>
<dbReference type="Gene3D" id="2.170.120.12">
    <property type="entry name" value="DNA-directed RNA polymerase, insert domain"/>
    <property type="match status" value="1"/>
</dbReference>